<dbReference type="InterPro" id="IPR029058">
    <property type="entry name" value="AB_hydrolase_fold"/>
</dbReference>
<dbReference type="FunFam" id="3.40.50.12780:FF:000012">
    <property type="entry name" value="Non-ribosomal peptide synthetase"/>
    <property type="match status" value="1"/>
</dbReference>
<dbReference type="SUPFAM" id="SSF56801">
    <property type="entry name" value="Acetyl-CoA synthetase-like"/>
    <property type="match status" value="1"/>
</dbReference>
<evidence type="ECO:0000256" key="16">
    <source>
        <dbReference type="ARBA" id="ARBA00033440"/>
    </source>
</evidence>
<dbReference type="Pfam" id="PF00501">
    <property type="entry name" value="AMP-binding"/>
    <property type="match status" value="1"/>
</dbReference>
<evidence type="ECO:0000256" key="3">
    <source>
        <dbReference type="ARBA" id="ARBA00005102"/>
    </source>
</evidence>
<evidence type="ECO:0000256" key="5">
    <source>
        <dbReference type="ARBA" id="ARBA00016743"/>
    </source>
</evidence>
<evidence type="ECO:0000259" key="19">
    <source>
        <dbReference type="PROSITE" id="PS52004"/>
    </source>
</evidence>
<keyword evidence="11" id="KW-0175">Coiled coil</keyword>
<evidence type="ECO:0000259" key="18">
    <source>
        <dbReference type="PROSITE" id="PS50075"/>
    </source>
</evidence>
<dbReference type="SMART" id="SM00824">
    <property type="entry name" value="PKS_TE"/>
    <property type="match status" value="1"/>
</dbReference>
<comment type="similarity">
    <text evidence="15">In the C-terminal section; belongs to the NRP synthetase family.</text>
</comment>
<dbReference type="InterPro" id="IPR001227">
    <property type="entry name" value="Ac_transferase_dom_sf"/>
</dbReference>
<evidence type="ECO:0000256" key="17">
    <source>
        <dbReference type="SAM" id="MobiDB-lite"/>
    </source>
</evidence>
<feature type="domain" description="Carrier" evidence="18">
    <location>
        <begin position="2137"/>
        <end position="2214"/>
    </location>
</feature>
<accession>A0A937EGN4</accession>
<dbReference type="InterPro" id="IPR014030">
    <property type="entry name" value="Ketoacyl_synth_N"/>
</dbReference>
<dbReference type="Pfam" id="PF22621">
    <property type="entry name" value="CurL-like_PKS_C"/>
    <property type="match status" value="1"/>
</dbReference>
<evidence type="ECO:0000256" key="12">
    <source>
        <dbReference type="ARBA" id="ARBA00023194"/>
    </source>
</evidence>
<dbReference type="PROSITE" id="PS50075">
    <property type="entry name" value="CARRIER"/>
    <property type="match status" value="2"/>
</dbReference>
<dbReference type="FunFam" id="3.30.559.30:FF:000006">
    <property type="entry name" value="Yersiniabactin polyketide/non-ribosomal peptide synthetase"/>
    <property type="match status" value="1"/>
</dbReference>
<evidence type="ECO:0000256" key="10">
    <source>
        <dbReference type="ARBA" id="ARBA00022679"/>
    </source>
</evidence>
<feature type="domain" description="Ketosynthase family 3 (KS3)" evidence="19">
    <location>
        <begin position="35"/>
        <end position="456"/>
    </location>
</feature>
<feature type="compositionally biased region" description="Low complexity" evidence="17">
    <location>
        <begin position="999"/>
        <end position="1010"/>
    </location>
</feature>
<dbReference type="GO" id="GO:0031177">
    <property type="term" value="F:phosphopantetheine binding"/>
    <property type="evidence" value="ECO:0007669"/>
    <property type="project" value="InterPro"/>
</dbReference>
<dbReference type="InterPro" id="IPR009081">
    <property type="entry name" value="PP-bd_ACP"/>
</dbReference>
<dbReference type="SUPFAM" id="SSF53474">
    <property type="entry name" value="alpha/beta-Hydrolases"/>
    <property type="match status" value="1"/>
</dbReference>
<dbReference type="EMBL" id="JAERRK010000003">
    <property type="protein sequence ID" value="MBL1082163.1"/>
    <property type="molecule type" value="Genomic_DNA"/>
</dbReference>
<dbReference type="SUPFAM" id="SSF47336">
    <property type="entry name" value="ACP-like"/>
    <property type="match status" value="2"/>
</dbReference>
<dbReference type="InterPro" id="IPR016035">
    <property type="entry name" value="Acyl_Trfase/lysoPLipase"/>
</dbReference>
<dbReference type="GO" id="GO:0004315">
    <property type="term" value="F:3-oxoacyl-[acyl-carrier-protein] synthase activity"/>
    <property type="evidence" value="ECO:0007669"/>
    <property type="project" value="InterPro"/>
</dbReference>
<evidence type="ECO:0000256" key="14">
    <source>
        <dbReference type="ARBA" id="ARBA00023315"/>
    </source>
</evidence>
<evidence type="ECO:0000256" key="13">
    <source>
        <dbReference type="ARBA" id="ARBA00023268"/>
    </source>
</evidence>
<comment type="cofactor">
    <cofactor evidence="1">
        <name>pantetheine 4'-phosphate</name>
        <dbReference type="ChEBI" id="CHEBI:47942"/>
    </cofactor>
</comment>
<evidence type="ECO:0000313" key="21">
    <source>
        <dbReference type="Proteomes" id="UP000661858"/>
    </source>
</evidence>
<dbReference type="PROSITE" id="PS00012">
    <property type="entry name" value="PHOSPHOPANTETHEINE"/>
    <property type="match status" value="1"/>
</dbReference>
<keyword evidence="21" id="KW-1185">Reference proteome</keyword>
<dbReference type="PROSITE" id="PS52004">
    <property type="entry name" value="KS3_2"/>
    <property type="match status" value="1"/>
</dbReference>
<protein>
    <recommendedName>
        <fullName evidence="5">Phenyloxazoline synthase MbtB</fullName>
    </recommendedName>
    <alternativeName>
        <fullName evidence="16">Mycobactin synthetase protein B</fullName>
    </alternativeName>
</protein>
<dbReference type="InterPro" id="IPR001031">
    <property type="entry name" value="Thioesterase"/>
</dbReference>
<dbReference type="RefSeq" id="WP_201833798.1">
    <property type="nucleotide sequence ID" value="NZ_JAERRK010000003.1"/>
</dbReference>
<evidence type="ECO:0000256" key="4">
    <source>
        <dbReference type="ARBA" id="ARBA00007380"/>
    </source>
</evidence>
<dbReference type="Gene3D" id="2.30.38.10">
    <property type="entry name" value="Luciferase, Domain 3"/>
    <property type="match status" value="1"/>
</dbReference>
<name>A0A937EGN4_9ACTN</name>
<evidence type="ECO:0000313" key="20">
    <source>
        <dbReference type="EMBL" id="MBL1082163.1"/>
    </source>
</evidence>
<keyword evidence="14" id="KW-0012">Acyltransferase</keyword>
<organism evidence="20 21">
    <name type="scientific">Streptomyces actinomycinicus</name>
    <dbReference type="NCBI Taxonomy" id="1695166"/>
    <lineage>
        <taxon>Bacteria</taxon>
        <taxon>Bacillati</taxon>
        <taxon>Actinomycetota</taxon>
        <taxon>Actinomycetes</taxon>
        <taxon>Kitasatosporales</taxon>
        <taxon>Streptomycetaceae</taxon>
        <taxon>Streptomyces</taxon>
    </lineage>
</organism>
<dbReference type="InterPro" id="IPR045851">
    <property type="entry name" value="AMP-bd_C_sf"/>
</dbReference>
<dbReference type="InterPro" id="IPR000873">
    <property type="entry name" value="AMP-dep_synth/lig_dom"/>
</dbReference>
<dbReference type="Pfam" id="PF00668">
    <property type="entry name" value="Condensation"/>
    <property type="match status" value="1"/>
</dbReference>
<dbReference type="GO" id="GO:0016874">
    <property type="term" value="F:ligase activity"/>
    <property type="evidence" value="ECO:0007669"/>
    <property type="project" value="UniProtKB-KW"/>
</dbReference>
<dbReference type="InterPro" id="IPR020802">
    <property type="entry name" value="TesA-like"/>
</dbReference>
<evidence type="ECO:0000256" key="7">
    <source>
        <dbReference type="ARBA" id="ARBA00022490"/>
    </source>
</evidence>
<dbReference type="CDD" id="cd12114">
    <property type="entry name" value="A_NRPS_TlmIV_like"/>
    <property type="match status" value="1"/>
</dbReference>
<feature type="region of interest" description="Disordered" evidence="17">
    <location>
        <begin position="1029"/>
        <end position="1048"/>
    </location>
</feature>
<dbReference type="InterPro" id="IPR018201">
    <property type="entry name" value="Ketoacyl_synth_AS"/>
</dbReference>
<dbReference type="InterPro" id="IPR014031">
    <property type="entry name" value="Ketoacyl_synth_C"/>
</dbReference>
<dbReference type="Pfam" id="PF13193">
    <property type="entry name" value="AMP-binding_C"/>
    <property type="match status" value="1"/>
</dbReference>
<dbReference type="PANTHER" id="PTHR43775">
    <property type="entry name" value="FATTY ACID SYNTHASE"/>
    <property type="match status" value="1"/>
</dbReference>
<keyword evidence="12" id="KW-0045">Antibiotic biosynthesis</keyword>
<dbReference type="SMART" id="SM00827">
    <property type="entry name" value="PKS_AT"/>
    <property type="match status" value="1"/>
</dbReference>
<dbReference type="CDD" id="cd00833">
    <property type="entry name" value="PKS"/>
    <property type="match status" value="1"/>
</dbReference>
<keyword evidence="13" id="KW-0511">Multifunctional enzyme</keyword>
<dbReference type="Gene3D" id="3.30.300.30">
    <property type="match status" value="1"/>
</dbReference>
<reference evidence="20" key="1">
    <citation type="submission" date="2021-01" db="EMBL/GenBank/DDBJ databases">
        <title>WGS of actinomycetes isolated from Thailand.</title>
        <authorList>
            <person name="Thawai C."/>
        </authorList>
    </citation>
    <scope>NUCLEOTIDE SEQUENCE</scope>
    <source>
        <strain evidence="20">RCU-197</strain>
    </source>
</reference>
<dbReference type="GO" id="GO:0006633">
    <property type="term" value="P:fatty acid biosynthetic process"/>
    <property type="evidence" value="ECO:0007669"/>
    <property type="project" value="InterPro"/>
</dbReference>
<evidence type="ECO:0000256" key="9">
    <source>
        <dbReference type="ARBA" id="ARBA00022598"/>
    </source>
</evidence>
<dbReference type="SUPFAM" id="SSF52151">
    <property type="entry name" value="FabD/lysophospholipase-like"/>
    <property type="match status" value="1"/>
</dbReference>
<dbReference type="Pfam" id="PF00698">
    <property type="entry name" value="Acyl_transf_1"/>
    <property type="match status" value="1"/>
</dbReference>
<keyword evidence="8" id="KW-0597">Phosphoprotein</keyword>
<dbReference type="InterPro" id="IPR016039">
    <property type="entry name" value="Thiolase-like"/>
</dbReference>
<dbReference type="Pfam" id="PF02801">
    <property type="entry name" value="Ketoacyl-synt_C"/>
    <property type="match status" value="1"/>
</dbReference>
<dbReference type="PROSITE" id="PS00606">
    <property type="entry name" value="KS3_1"/>
    <property type="match status" value="1"/>
</dbReference>
<dbReference type="GO" id="GO:0004312">
    <property type="term" value="F:fatty acid synthase activity"/>
    <property type="evidence" value="ECO:0007669"/>
    <property type="project" value="TreeGrafter"/>
</dbReference>
<keyword evidence="9" id="KW-0436">Ligase</keyword>
<feature type="region of interest" description="Disordered" evidence="17">
    <location>
        <begin position="2115"/>
        <end position="2136"/>
    </location>
</feature>
<dbReference type="InterPro" id="IPR025110">
    <property type="entry name" value="AMP-bd_C"/>
</dbReference>
<evidence type="ECO:0000256" key="8">
    <source>
        <dbReference type="ARBA" id="ARBA00022553"/>
    </source>
</evidence>
<proteinExistence type="inferred from homology"/>
<dbReference type="Gene3D" id="3.40.50.1820">
    <property type="entry name" value="alpha/beta hydrolase"/>
    <property type="match status" value="1"/>
</dbReference>
<dbReference type="Pfam" id="PF08990">
    <property type="entry name" value="Docking"/>
    <property type="match status" value="1"/>
</dbReference>
<comment type="pathway">
    <text evidence="3">Siderophore biosynthesis; mycobactin biosynthesis.</text>
</comment>
<dbReference type="InterPro" id="IPR006162">
    <property type="entry name" value="Ppantetheine_attach_site"/>
</dbReference>
<dbReference type="Gene3D" id="3.40.47.10">
    <property type="match status" value="1"/>
</dbReference>
<evidence type="ECO:0000256" key="1">
    <source>
        <dbReference type="ARBA" id="ARBA00001957"/>
    </source>
</evidence>
<dbReference type="Pfam" id="PF00109">
    <property type="entry name" value="ketoacyl-synt"/>
    <property type="match status" value="1"/>
</dbReference>
<dbReference type="Gene3D" id="3.40.366.10">
    <property type="entry name" value="Malonyl-Coenzyme A Acyl Carrier Protein, domain 2"/>
    <property type="match status" value="1"/>
</dbReference>
<dbReference type="FunFam" id="3.40.50.980:FF:000001">
    <property type="entry name" value="Non-ribosomal peptide synthetase"/>
    <property type="match status" value="1"/>
</dbReference>
<dbReference type="InterPro" id="IPR020841">
    <property type="entry name" value="PKS_Beta-ketoAc_synthase_dom"/>
</dbReference>
<dbReference type="SMART" id="SM00823">
    <property type="entry name" value="PKS_PP"/>
    <property type="match status" value="2"/>
</dbReference>
<keyword evidence="7" id="KW-0963">Cytoplasm</keyword>
<comment type="subcellular location">
    <subcellularLocation>
        <location evidence="2">Cytoplasm</location>
    </subcellularLocation>
</comment>
<dbReference type="SUPFAM" id="SSF52777">
    <property type="entry name" value="CoA-dependent acyltransferases"/>
    <property type="match status" value="2"/>
</dbReference>
<dbReference type="Pfam" id="PF00975">
    <property type="entry name" value="Thioesterase"/>
    <property type="match status" value="1"/>
</dbReference>
<dbReference type="Gene3D" id="3.40.50.980">
    <property type="match status" value="2"/>
</dbReference>
<keyword evidence="6" id="KW-0596">Phosphopantetheine</keyword>
<keyword evidence="10" id="KW-0808">Transferase</keyword>
<dbReference type="InterPro" id="IPR015083">
    <property type="entry name" value="NorB/c/GfsB-D-like_docking"/>
</dbReference>
<dbReference type="FunFam" id="3.40.47.10:FF:000019">
    <property type="entry name" value="Polyketide synthase type I"/>
    <property type="match status" value="1"/>
</dbReference>
<comment type="caution">
    <text evidence="20">The sequence shown here is derived from an EMBL/GenBank/DDBJ whole genome shotgun (WGS) entry which is preliminary data.</text>
</comment>
<sequence>MGSETNEKLLGYLKRLTLDLHQARERLRELEDGDREPIAIVGMACRYPGGIDSPDALWRLLDAGGETVGPFPRDRGWDDGLYEPGSGGRSVTGSGGFLYDAADFDAGFFGISPREALAMDPQQRLLLETAWRAFEDAGIDPESVRDTETGVFTGLSCNDYGLGSGEVPEEAEGFLTTGTAGGVASGRISYTFGLRGPALTVETACSSSLVALHLAVQSLRRGECTMALAGGATIMATPQLFTEFTRMQGVSPDGRCRPFSAAAAGSGFSEGVGLLLVERLSDARRLGHPVLAVVRGSAVNQDGTSNGFTAPSGSAQQRVIRQALKDARLSPGDIQVVEASSTGTPLGDPIEARALLAAYGGDREQPLRLGSLKPNIGHSQAAAGVAGVIKTVLSMRHGRLPATLHVNEPTPHVDWTAGAVELVAAPAVWPRTPGPKRAAVSSQGISGTNAHVIIEEAPADLEKPPATHTGAPAVLTGTPAVGGAAAVVGGAAAAVDGAAAAAGGAAPLAPAVGGATSVVGGAAAVVGGAAAAVGGAAPLAPAVGGATPAVLEGASSGGEFRSAGQGGPRLLTLSAKTPAALADLTARYAELLADGAEGAGGAPLASICRTTSLGRAHFTHRLTAVASSSAELRDLLTRTRQGEAPPPGVRVGARTPQTTRGPVFLCTGRPDARYIDAAAELAASEPVFRAALDRCAEAADELAESDPVFRRASDQWVEAGTEPAGSGPVFRAALDRCAEVADGRLSAFAVAYAFAELWRSWGVEPAAVLGHGTGESVAACLAGTMPLEDALRAAARTPADAAGPERFTGEVAALLRDGHRTFVEIGPASPLLDHLRTTEHTAFLPSLREGEDPRRTLLDSLGALYTRGARIDWARVHGEPAGPPVPLPGYPFQRERYWLWTGAPRREQAPAHGGSLVAQVRLVSADGTPVAQADGVRLEPAPVTAGTAAPLSAPPVEPVPHASATPLAGASTAPVPQAPATPLAGASTAPVPQAPPALLPGAPAAPGAQAPTAPFSAVAGAPFAGATTAPTPQAPTAPFAAVPGAPGAQAPTAPFAAVPGAPGAHAPTAPGTEDAAELVVGIVGRARGAAVVGDDLHLPLRGLGIDSLIAMDIRQTLARRLGVDVPLPDLLDGRSTAEIARTVRAARGGADRTGEPGATLVADPAARHEPFPLTDLQQAYLVGRTDAFELGNVSTSFLVEIDLEETDLDRLTASFRHLVGRHDMLRAVVSRDGHQRVLAEVPAYRIATVDLRTCDDAERARRLAEIHEEMRHQVFDTEAWPLFDVRATLLDARTTRLHLNFDALIVDGRSSGLLFREWAQAYRHGTPTAPAPAVTYRDYVLAAARTDTAQRAKSLAYWQARVPSLPPAPRLPLRPGPAPRQPVFTHRTGRIEPGAWQRFKDRAAAAGVSPSAALCTAYAQVLGAWSASPRFTLNLLAFNRRPLHDDVGRIVGNLSATTLLEVDAAPAENFTSGATRLQNQLLADLEHGHVSGVEVLRELNRARGGTGLASMPVVFTSTIGFSGQGEDERGALTALTTLGAAGRLASSSVRTPQVWLDHQALEEDGELVLNWDVVEEVFPDGVVDGMWDAYLDLVRDLCGEEAWRRPPSVLPPEADLAVRHAVNATGAPVPTELLHDGFLRRVGSRPDAPAVITAARTLDYGEVDRRSDRIARWLLDRGAGPGVLVGIVMDKSWEQVVAALGILKTGAAYVPVDAAVPGRRLRMIMETAGIDLVLTRSAVAGELDLPAGTRSLHVDTEPEDTGASGPLPPSPARPDDLAYVIFTSGSTGVPKGVMIEHAGAVNTIQDVNDRFGVTARDRVLALSALNFDLSVYDVFGLLSAGGALVLPDASTQREPAAWLNLVSRHRVTIWNSVPALMDMFVEHVRALGGPPSLRVVMMSGDWIPVTLPGAIAAALPDAQVWSLGGATEASIWSIGYPITGVDPDWTSIPYGRPMRNQRFHVLDRAMRPCPTWVPGDLYIAGAGLARGYLGDEAKTRAAFLRHPMTGERLYRTGDLGRYLPDGDIEFLGREDSQVKIQGHRIELGEVEAALLHRPDVRAAAAVAEGERGGPRRLVGYAVSGTPEAELREALGRELPGYMVPARIVLLDELPLTDNGKVDRRRLPSPGETAPRSAAAVAPRDATERLLAGIWAEFFEPSGGPVDVTANFFDLGGDSMLAVRLMARIRQRTGRSLPVATLLARPTVASLAEVLRDRPGDEGRAALVTLRDTGTRPPLFLVHPVGGDVLCYAGLAALLDDDQPLHALQYPDTEPAPRTVPDLAAHYADAITARFPDGPYRLGGWSMGGVIALETARLLAGRGKTVELVAAVDLLEPPARTAPPSDAALLARFARDLAGLAGSDWNPAPAEFEPTGDRSPIGELLTRARLAAVLPDDIDAATLERLADRFLRLSRALADHEPVAYEGRVRLLRAMDGATASTTRQWLELLGDQAESIDVPGDHYSVMRSPHLRTLAAELGKALEDL</sequence>
<comment type="similarity">
    <text evidence="4">Belongs to the ATP-dependent AMP-binding enzyme family. MbtB subfamily.</text>
</comment>
<dbReference type="FunFam" id="2.30.38.10:FF:000001">
    <property type="entry name" value="Non-ribosomal peptide synthetase PvdI"/>
    <property type="match status" value="1"/>
</dbReference>
<dbReference type="InterPro" id="IPR050091">
    <property type="entry name" value="PKS_NRPS_Biosynth_Enz"/>
</dbReference>
<dbReference type="InterPro" id="IPR020806">
    <property type="entry name" value="PKS_PP-bd"/>
</dbReference>
<dbReference type="PANTHER" id="PTHR43775:SF51">
    <property type="entry name" value="INACTIVE PHENOLPHTHIOCEROL SYNTHESIS POLYKETIDE SYNTHASE TYPE I PKS1-RELATED"/>
    <property type="match status" value="1"/>
</dbReference>
<dbReference type="Proteomes" id="UP000661858">
    <property type="component" value="Unassembled WGS sequence"/>
</dbReference>
<dbReference type="InterPro" id="IPR057737">
    <property type="entry name" value="Condensation_MtbB-like"/>
</dbReference>
<feature type="region of interest" description="Disordered" evidence="17">
    <location>
        <begin position="945"/>
        <end position="1010"/>
    </location>
</feature>
<dbReference type="Gene3D" id="3.30.559.10">
    <property type="entry name" value="Chloramphenicol acetyltransferase-like domain"/>
    <property type="match status" value="1"/>
</dbReference>
<dbReference type="FunFam" id="3.30.559.10:FF:000023">
    <property type="entry name" value="Non-ribosomal peptide synthetase"/>
    <property type="match status" value="1"/>
</dbReference>
<dbReference type="Gene3D" id="3.30.559.30">
    <property type="entry name" value="Nonribosomal peptide synthetase, condensation domain"/>
    <property type="match status" value="1"/>
</dbReference>
<dbReference type="NCBIfam" id="TIGR01733">
    <property type="entry name" value="AA-adenyl-dom"/>
    <property type="match status" value="1"/>
</dbReference>
<dbReference type="InterPro" id="IPR010071">
    <property type="entry name" value="AA_adenyl_dom"/>
</dbReference>
<gene>
    <name evidence="20" type="ORF">JK359_09235</name>
</gene>
<evidence type="ECO:0000256" key="6">
    <source>
        <dbReference type="ARBA" id="ARBA00022450"/>
    </source>
</evidence>
<dbReference type="PROSITE" id="PS00455">
    <property type="entry name" value="AMP_BINDING"/>
    <property type="match status" value="1"/>
</dbReference>
<evidence type="ECO:0000256" key="2">
    <source>
        <dbReference type="ARBA" id="ARBA00004496"/>
    </source>
</evidence>
<dbReference type="SMART" id="SM00825">
    <property type="entry name" value="PKS_KS"/>
    <property type="match status" value="1"/>
</dbReference>
<evidence type="ECO:0000256" key="11">
    <source>
        <dbReference type="ARBA" id="ARBA00023054"/>
    </source>
</evidence>
<dbReference type="InterPro" id="IPR014043">
    <property type="entry name" value="Acyl_transferase_dom"/>
</dbReference>
<dbReference type="CDD" id="cd19535">
    <property type="entry name" value="Cyc_NRPS"/>
    <property type="match status" value="1"/>
</dbReference>
<dbReference type="InterPro" id="IPR020845">
    <property type="entry name" value="AMP-binding_CS"/>
</dbReference>
<dbReference type="InterPro" id="IPR036736">
    <property type="entry name" value="ACP-like_sf"/>
</dbReference>
<dbReference type="SUPFAM" id="SSF53901">
    <property type="entry name" value="Thiolase-like"/>
    <property type="match status" value="1"/>
</dbReference>
<dbReference type="GO" id="GO:0033068">
    <property type="term" value="P:macrolide biosynthetic process"/>
    <property type="evidence" value="ECO:0007669"/>
    <property type="project" value="UniProtKB-ARBA"/>
</dbReference>
<dbReference type="InterPro" id="IPR023213">
    <property type="entry name" value="CAT-like_dom_sf"/>
</dbReference>
<dbReference type="Pfam" id="PF00550">
    <property type="entry name" value="PP-binding"/>
    <property type="match status" value="2"/>
</dbReference>
<feature type="region of interest" description="Disordered" evidence="17">
    <location>
        <begin position="1749"/>
        <end position="1772"/>
    </location>
</feature>
<dbReference type="InterPro" id="IPR001242">
    <property type="entry name" value="Condensation_dom"/>
</dbReference>
<dbReference type="Gene3D" id="1.10.1200.10">
    <property type="entry name" value="ACP-like"/>
    <property type="match status" value="2"/>
</dbReference>
<evidence type="ECO:0000256" key="15">
    <source>
        <dbReference type="ARBA" id="ARBA00029443"/>
    </source>
</evidence>
<dbReference type="GO" id="GO:0005737">
    <property type="term" value="C:cytoplasm"/>
    <property type="evidence" value="ECO:0007669"/>
    <property type="project" value="UniProtKB-SubCell"/>
</dbReference>
<feature type="domain" description="Carrier" evidence="18">
    <location>
        <begin position="1070"/>
        <end position="1147"/>
    </location>
</feature>